<sequence>MVYTLLNHIQGKKGSRWAKFLQTAGLENILIVAVDAAKYTHKAMICTFYGEILKKPFEFDASLTGHNQLISQIEKVSQETGKQSIVIGIETTGHYYEDLVRHWQGNSYYVRIINAATTSEERKALLNRSKTDNLDLLAITQSVINGRGTSSELPSGSVHELQKLTRARRTIVQEKTALQNEIRVHIDHIFREFQGMSIWRDGKRVHVQPFEKLFGKAGRYLMRHFIHPSDIINLGVDGLREISIKENLKIRDSSIQLLLEFASNSISRPKEELEIDHFLLVHKLDRLELVNQQIDEMEQKIASLFIETEGAVLLTVPGVGLVTGAELYGEMGDISDFDHAGQLIKMAGTNPIVVQSGGRNPTYHCISREGRRTFRNSVYQIGKSLAMHNPKMKKQYQEMRDRGKYARQAYIALGNRMIRLAFAMIRKQTMYQSEEADYTLLAELTKKLKAQHVKRFYTRYFAV</sequence>
<evidence type="ECO:0000313" key="7">
    <source>
        <dbReference type="EMBL" id="RXJ02214.1"/>
    </source>
</evidence>
<evidence type="ECO:0000313" key="5">
    <source>
        <dbReference type="EMBL" id="RXJ02200.1"/>
    </source>
</evidence>
<evidence type="ECO:0000313" key="4">
    <source>
        <dbReference type="EMBL" id="RXJ02190.1"/>
    </source>
</evidence>
<dbReference type="EMBL" id="QOUX01000026">
    <property type="protein sequence ID" value="RXJ02231.1"/>
    <property type="molecule type" value="Genomic_DNA"/>
</dbReference>
<accession>A0A4Q0VVQ5</accession>
<dbReference type="OrthoDB" id="9790935at2"/>
<dbReference type="AlphaFoldDB" id="A0A4Q0VVQ5"/>
<dbReference type="EMBL" id="QOUX01000026">
    <property type="protein sequence ID" value="RXJ02200.1"/>
    <property type="molecule type" value="Genomic_DNA"/>
</dbReference>
<dbReference type="Pfam" id="PF02371">
    <property type="entry name" value="Transposase_20"/>
    <property type="match status" value="1"/>
</dbReference>
<dbReference type="InterPro" id="IPR047650">
    <property type="entry name" value="Transpos_IS110"/>
</dbReference>
<feature type="domain" description="Transposase IS116/IS110/IS902 C-terminal" evidence="3">
    <location>
        <begin position="312"/>
        <end position="397"/>
    </location>
</feature>
<dbReference type="Pfam" id="PF01548">
    <property type="entry name" value="DEDD_Tnp_IS110"/>
    <property type="match status" value="1"/>
</dbReference>
<evidence type="ECO:0000256" key="1">
    <source>
        <dbReference type="SAM" id="Coils"/>
    </source>
</evidence>
<proteinExistence type="predicted"/>
<evidence type="ECO:0000313" key="9">
    <source>
        <dbReference type="Proteomes" id="UP000290649"/>
    </source>
</evidence>
<keyword evidence="9" id="KW-1185">Reference proteome</keyword>
<gene>
    <name evidence="4" type="ORF">DS745_07285</name>
    <name evidence="5" type="ORF">DS745_07355</name>
    <name evidence="6" type="ORF">DS745_07415</name>
    <name evidence="7" type="ORF">DS745_07440</name>
    <name evidence="8" type="ORF">DS745_07530</name>
</gene>
<evidence type="ECO:0000313" key="6">
    <source>
        <dbReference type="EMBL" id="RXJ02209.1"/>
    </source>
</evidence>
<dbReference type="Proteomes" id="UP000290649">
    <property type="component" value="Unassembled WGS sequence"/>
</dbReference>
<dbReference type="NCBIfam" id="NF033542">
    <property type="entry name" value="transpos_IS110"/>
    <property type="match status" value="1"/>
</dbReference>
<reference evidence="5 9" key="1">
    <citation type="journal article" date="2019" name="Int. J. Syst. Evol. Microbiol.">
        <title>Anaerobacillus alkaliphilus sp. nov., a novel alkaliphilic and moderately halophilic bacterium.</title>
        <authorList>
            <person name="Borsodi A.K."/>
            <person name="Aszalos J.M."/>
            <person name="Bihari P."/>
            <person name="Nagy I."/>
            <person name="Schumann P."/>
            <person name="Sproer C."/>
            <person name="Kovacs A.L."/>
            <person name="Boka K."/>
            <person name="Dobosy P."/>
            <person name="Ovari M."/>
            <person name="Szili-Kovacs T."/>
            <person name="Toth E."/>
        </authorList>
    </citation>
    <scope>NUCLEOTIDE SEQUENCE [LARGE SCALE GENOMIC DNA]</scope>
    <source>
        <strain evidence="5 9">B16-10</strain>
    </source>
</reference>
<dbReference type="GO" id="GO:0003677">
    <property type="term" value="F:DNA binding"/>
    <property type="evidence" value="ECO:0007669"/>
    <property type="project" value="InterPro"/>
</dbReference>
<dbReference type="GO" id="GO:0004803">
    <property type="term" value="F:transposase activity"/>
    <property type="evidence" value="ECO:0007669"/>
    <property type="project" value="InterPro"/>
</dbReference>
<name>A0A4Q0VVQ5_9BACI</name>
<evidence type="ECO:0000259" key="2">
    <source>
        <dbReference type="Pfam" id="PF01548"/>
    </source>
</evidence>
<dbReference type="EMBL" id="QOUX01000026">
    <property type="protein sequence ID" value="RXJ02209.1"/>
    <property type="molecule type" value="Genomic_DNA"/>
</dbReference>
<keyword evidence="1" id="KW-0175">Coiled coil</keyword>
<evidence type="ECO:0000313" key="8">
    <source>
        <dbReference type="EMBL" id="RXJ02231.1"/>
    </source>
</evidence>
<dbReference type="InterPro" id="IPR002525">
    <property type="entry name" value="Transp_IS110-like_N"/>
</dbReference>
<dbReference type="EMBL" id="QOUX01000026">
    <property type="protein sequence ID" value="RXJ02190.1"/>
    <property type="molecule type" value="Genomic_DNA"/>
</dbReference>
<feature type="coiled-coil region" evidence="1">
    <location>
        <begin position="280"/>
        <end position="307"/>
    </location>
</feature>
<protein>
    <submittedName>
        <fullName evidence="5">IS110 family transposase</fullName>
    </submittedName>
</protein>
<dbReference type="PANTHER" id="PTHR33055">
    <property type="entry name" value="TRANSPOSASE FOR INSERTION SEQUENCE ELEMENT IS1111A"/>
    <property type="match status" value="1"/>
</dbReference>
<evidence type="ECO:0000259" key="3">
    <source>
        <dbReference type="Pfam" id="PF02371"/>
    </source>
</evidence>
<dbReference type="GO" id="GO:0006313">
    <property type="term" value="P:DNA transposition"/>
    <property type="evidence" value="ECO:0007669"/>
    <property type="project" value="InterPro"/>
</dbReference>
<feature type="domain" description="Transposase IS110-like N-terminal" evidence="2">
    <location>
        <begin position="32"/>
        <end position="190"/>
    </location>
</feature>
<dbReference type="InterPro" id="IPR003346">
    <property type="entry name" value="Transposase_20"/>
</dbReference>
<comment type="caution">
    <text evidence="5">The sequence shown here is derived from an EMBL/GenBank/DDBJ whole genome shotgun (WGS) entry which is preliminary data.</text>
</comment>
<dbReference type="EMBL" id="QOUX01000026">
    <property type="protein sequence ID" value="RXJ02214.1"/>
    <property type="molecule type" value="Genomic_DNA"/>
</dbReference>
<organism evidence="5 9">
    <name type="scientific">Anaerobacillus alkaliphilus</name>
    <dbReference type="NCBI Taxonomy" id="1548597"/>
    <lineage>
        <taxon>Bacteria</taxon>
        <taxon>Bacillati</taxon>
        <taxon>Bacillota</taxon>
        <taxon>Bacilli</taxon>
        <taxon>Bacillales</taxon>
        <taxon>Bacillaceae</taxon>
        <taxon>Anaerobacillus</taxon>
    </lineage>
</organism>
<dbReference type="RefSeq" id="WP_129077605.1">
    <property type="nucleotide sequence ID" value="NZ_QOUX01000026.1"/>
</dbReference>
<dbReference type="PANTHER" id="PTHR33055:SF13">
    <property type="entry name" value="TRANSPOSASE"/>
    <property type="match status" value="1"/>
</dbReference>